<dbReference type="Proteomes" id="UP000318102">
    <property type="component" value="Unassembled WGS sequence"/>
</dbReference>
<keyword evidence="2" id="KW-1185">Reference proteome</keyword>
<dbReference type="AlphaFoldDB" id="A0A559IE86"/>
<evidence type="ECO:0000313" key="1">
    <source>
        <dbReference type="EMBL" id="TVX85971.1"/>
    </source>
</evidence>
<name>A0A559IE86_9BACL</name>
<comment type="caution">
    <text evidence="1">The sequence shown here is derived from an EMBL/GenBank/DDBJ whole genome shotgun (WGS) entry which is preliminary data.</text>
</comment>
<protein>
    <submittedName>
        <fullName evidence="1">Uncharacterized protein</fullName>
    </submittedName>
</protein>
<evidence type="ECO:0000313" key="2">
    <source>
        <dbReference type="Proteomes" id="UP000318102"/>
    </source>
</evidence>
<accession>A0A559IE86</accession>
<proteinExistence type="predicted"/>
<dbReference type="EMBL" id="VNJK01000006">
    <property type="protein sequence ID" value="TVX85971.1"/>
    <property type="molecule type" value="Genomic_DNA"/>
</dbReference>
<sequence>MNANIEDINQRFAGKVFMNIELHEDNESAKINFTDGSFINVELDYVNESCHCHPEYRYYLEIQASEDLHEPSS</sequence>
<gene>
    <name evidence="1" type="ORF">FPZ44_23755</name>
</gene>
<organism evidence="1 2">
    <name type="scientific">Paenibacillus agilis</name>
    <dbReference type="NCBI Taxonomy" id="3020863"/>
    <lineage>
        <taxon>Bacteria</taxon>
        <taxon>Bacillati</taxon>
        <taxon>Bacillota</taxon>
        <taxon>Bacilli</taxon>
        <taxon>Bacillales</taxon>
        <taxon>Paenibacillaceae</taxon>
        <taxon>Paenibacillus</taxon>
    </lineage>
</organism>
<dbReference type="RefSeq" id="WP_144994684.1">
    <property type="nucleotide sequence ID" value="NZ_VNJK01000006.1"/>
</dbReference>
<reference evidence="1 2" key="1">
    <citation type="submission" date="2019-07" db="EMBL/GenBank/DDBJ databases">
        <authorList>
            <person name="Kim J."/>
        </authorList>
    </citation>
    <scope>NUCLEOTIDE SEQUENCE [LARGE SCALE GENOMIC DNA]</scope>
    <source>
        <strain evidence="1 2">N4</strain>
    </source>
</reference>